<evidence type="ECO:0000313" key="3">
    <source>
        <dbReference type="Proteomes" id="UP000663722"/>
    </source>
</evidence>
<protein>
    <submittedName>
        <fullName evidence="2">Uncharacterized protein</fullName>
    </submittedName>
</protein>
<sequence length="106" mass="12409">MNIRRNLKPGQKGTKKLAEIYGDSLVCVRYRYDEKRKKRLKTVEIIIDETDWKPREKICDRHADRRDQDRTWGNKASEQGEKCGRKMGPDQEIMGDFLHKSLGSGT</sequence>
<feature type="compositionally biased region" description="Basic and acidic residues" evidence="1">
    <location>
        <begin position="63"/>
        <end position="89"/>
    </location>
</feature>
<reference evidence="2" key="1">
    <citation type="journal article" date="2021" name="Microb. Physiol.">
        <title>Proteogenomic Insights into the Physiology of Marine, Sulfate-Reducing, Filamentous Desulfonema limicola and Desulfonema magnum.</title>
        <authorList>
            <person name="Schnaars V."/>
            <person name="Wohlbrand L."/>
            <person name="Scheve S."/>
            <person name="Hinrichs C."/>
            <person name="Reinhardt R."/>
            <person name="Rabus R."/>
        </authorList>
    </citation>
    <scope>NUCLEOTIDE SEQUENCE</scope>
    <source>
        <strain evidence="2">4be13</strain>
    </source>
</reference>
<keyword evidence="3" id="KW-1185">Reference proteome</keyword>
<gene>
    <name evidence="2" type="ORF">dnm_078480</name>
</gene>
<dbReference type="KEGG" id="dmm:dnm_078480"/>
<dbReference type="EMBL" id="CP061800">
    <property type="protein sequence ID" value="QTA91774.1"/>
    <property type="molecule type" value="Genomic_DNA"/>
</dbReference>
<accession>A0A975BU45</accession>
<feature type="region of interest" description="Disordered" evidence="1">
    <location>
        <begin position="63"/>
        <end position="91"/>
    </location>
</feature>
<name>A0A975BU45_9BACT</name>
<organism evidence="2 3">
    <name type="scientific">Desulfonema magnum</name>
    <dbReference type="NCBI Taxonomy" id="45655"/>
    <lineage>
        <taxon>Bacteria</taxon>
        <taxon>Pseudomonadati</taxon>
        <taxon>Thermodesulfobacteriota</taxon>
        <taxon>Desulfobacteria</taxon>
        <taxon>Desulfobacterales</taxon>
        <taxon>Desulfococcaceae</taxon>
        <taxon>Desulfonema</taxon>
    </lineage>
</organism>
<evidence type="ECO:0000256" key="1">
    <source>
        <dbReference type="SAM" id="MobiDB-lite"/>
    </source>
</evidence>
<proteinExistence type="predicted"/>
<dbReference type="Proteomes" id="UP000663722">
    <property type="component" value="Chromosome"/>
</dbReference>
<dbReference type="AlphaFoldDB" id="A0A975BU45"/>
<evidence type="ECO:0000313" key="2">
    <source>
        <dbReference type="EMBL" id="QTA91774.1"/>
    </source>
</evidence>